<dbReference type="AlphaFoldDB" id="A0A4R9AA76"/>
<dbReference type="GO" id="GO:0005576">
    <property type="term" value="C:extracellular region"/>
    <property type="evidence" value="ECO:0007669"/>
    <property type="project" value="UniProtKB-SubCell"/>
</dbReference>
<dbReference type="GO" id="GO:0016837">
    <property type="term" value="F:carbon-oxygen lyase activity, acting on polysaccharides"/>
    <property type="evidence" value="ECO:0007669"/>
    <property type="project" value="TreeGrafter"/>
</dbReference>
<evidence type="ECO:0000313" key="5">
    <source>
        <dbReference type="Proteomes" id="UP000297447"/>
    </source>
</evidence>
<evidence type="ECO:0000313" key="4">
    <source>
        <dbReference type="EMBL" id="TFD55128.1"/>
    </source>
</evidence>
<comment type="caution">
    <text evidence="4">The sequence shown here is derived from an EMBL/GenBank/DDBJ whole genome shotgun (WGS) entry which is preliminary data.</text>
</comment>
<keyword evidence="2" id="KW-0964">Secreted</keyword>
<name>A0A4R9AA76_9MICO</name>
<organism evidence="4 5">
    <name type="scientific">Cryobacterium frigoriphilum</name>
    <dbReference type="NCBI Taxonomy" id="1259150"/>
    <lineage>
        <taxon>Bacteria</taxon>
        <taxon>Bacillati</taxon>
        <taxon>Actinomycetota</taxon>
        <taxon>Actinomycetes</taxon>
        <taxon>Micrococcales</taxon>
        <taxon>Microbacteriaceae</taxon>
        <taxon>Cryobacterium</taxon>
    </lineage>
</organism>
<evidence type="ECO:0008006" key="6">
    <source>
        <dbReference type="Google" id="ProtNLM"/>
    </source>
</evidence>
<dbReference type="PANTHER" id="PTHR40088:SF2">
    <property type="entry name" value="SECRETED SUGAR HYDROLASE"/>
    <property type="match status" value="1"/>
</dbReference>
<gene>
    <name evidence="4" type="ORF">E3T55_01505</name>
</gene>
<protein>
    <recommendedName>
        <fullName evidence="6">Right handed beta helix domain-containing protein</fullName>
    </recommendedName>
</protein>
<dbReference type="RefSeq" id="WP_134517814.1">
    <property type="nucleotide sequence ID" value="NZ_SOHE01000013.1"/>
</dbReference>
<dbReference type="SMART" id="SM00710">
    <property type="entry name" value="PbH1"/>
    <property type="match status" value="5"/>
</dbReference>
<comment type="subcellular location">
    <subcellularLocation>
        <location evidence="1">Secreted</location>
    </subcellularLocation>
</comment>
<dbReference type="InterPro" id="IPR012334">
    <property type="entry name" value="Pectin_lyas_fold"/>
</dbReference>
<dbReference type="InterPro" id="IPR052052">
    <property type="entry name" value="Polysaccharide_Lyase_9"/>
</dbReference>
<dbReference type="OrthoDB" id="3565729at2"/>
<dbReference type="InterPro" id="IPR006626">
    <property type="entry name" value="PbH1"/>
</dbReference>
<evidence type="ECO:0000256" key="3">
    <source>
        <dbReference type="ARBA" id="ARBA00022729"/>
    </source>
</evidence>
<dbReference type="Gene3D" id="2.160.20.10">
    <property type="entry name" value="Single-stranded right-handed beta-helix, Pectin lyase-like"/>
    <property type="match status" value="1"/>
</dbReference>
<accession>A0A4R9AA76</accession>
<reference evidence="4 5" key="1">
    <citation type="submission" date="2019-03" db="EMBL/GenBank/DDBJ databases">
        <title>Genomics of glacier-inhabiting Cryobacterium strains.</title>
        <authorList>
            <person name="Liu Q."/>
            <person name="Xin Y.-H."/>
        </authorList>
    </citation>
    <scope>NUCLEOTIDE SEQUENCE [LARGE SCALE GENOMIC DNA]</scope>
    <source>
        <strain evidence="4 5">Hh14</strain>
    </source>
</reference>
<proteinExistence type="predicted"/>
<dbReference type="EMBL" id="SOHE01000013">
    <property type="protein sequence ID" value="TFD55128.1"/>
    <property type="molecule type" value="Genomic_DNA"/>
</dbReference>
<evidence type="ECO:0000256" key="2">
    <source>
        <dbReference type="ARBA" id="ARBA00022525"/>
    </source>
</evidence>
<dbReference type="PANTHER" id="PTHR40088">
    <property type="entry name" value="PECTATE LYASE (EUROFUNG)"/>
    <property type="match status" value="1"/>
</dbReference>
<sequence>MRTLYVSGTGSDSNTGLSGATAFRSLQSAIAVARAGDRILVGAGTYSHTLFYDRHGSDTAWITVENVPGTTPIIDVSTSVASWDSSKLNNGIDIQLSSHVAVYGLEIRGQQKSRDTNPSGVAIFRSSSHIAVWACHIHDFPGGGINCFYVAQTAFGGQTLPGGGWDAVDLFFNTIHGTSKYSPYNTSGISFYGAQDLTGTTSAERYGSGYGYGYRAVGNYIYDVICTVPYSPGGYAFVTDGNGISPDSLAVPNSLNPSLRPYLKRGLIEANVIVACGGRGVHIYNTKNVDVVNNTLIGNLRTASPAISGSTEVALQLDVADRNNGVVIANNILAPMNTSKTFDLTAQTVTANTAVGGRDAVPAGNLDLRSRGLAIFTQTPTAAALIAGMNLTGLVPTVATWAPRPFGSLGFQALGATPQTGASVTVGALPPTVR</sequence>
<dbReference type="InterPro" id="IPR011050">
    <property type="entry name" value="Pectin_lyase_fold/virulence"/>
</dbReference>
<keyword evidence="5" id="KW-1185">Reference proteome</keyword>
<dbReference type="Proteomes" id="UP000297447">
    <property type="component" value="Unassembled WGS sequence"/>
</dbReference>
<evidence type="ECO:0000256" key="1">
    <source>
        <dbReference type="ARBA" id="ARBA00004613"/>
    </source>
</evidence>
<keyword evidence="3" id="KW-0732">Signal</keyword>
<dbReference type="SUPFAM" id="SSF51126">
    <property type="entry name" value="Pectin lyase-like"/>
    <property type="match status" value="1"/>
</dbReference>